<dbReference type="Pfam" id="PF03694">
    <property type="entry name" value="Erg28"/>
    <property type="match status" value="1"/>
</dbReference>
<dbReference type="GO" id="GO:0016020">
    <property type="term" value="C:membrane"/>
    <property type="evidence" value="ECO:0007669"/>
    <property type="project" value="InterPro"/>
</dbReference>
<dbReference type="OrthoDB" id="10457303at2759"/>
<sequence length="71" mass="7966">MAVFNTFQNLVTLNLTCRPVYHLLPVSLSLQAWTFAVWTLTSAVARGYAAYNIHNKPFVAPPSCFSYAKRS</sequence>
<dbReference type="InterPro" id="IPR005352">
    <property type="entry name" value="Erg28"/>
</dbReference>
<keyword evidence="2" id="KW-1185">Reference proteome</keyword>
<protein>
    <submittedName>
        <fullName evidence="1">Uncharacterized protein</fullName>
    </submittedName>
</protein>
<name>A0A0C9TQP5_PAXIN</name>
<organism evidence="1 2">
    <name type="scientific">Paxillus involutus ATCC 200175</name>
    <dbReference type="NCBI Taxonomy" id="664439"/>
    <lineage>
        <taxon>Eukaryota</taxon>
        <taxon>Fungi</taxon>
        <taxon>Dikarya</taxon>
        <taxon>Basidiomycota</taxon>
        <taxon>Agaricomycotina</taxon>
        <taxon>Agaricomycetes</taxon>
        <taxon>Agaricomycetidae</taxon>
        <taxon>Boletales</taxon>
        <taxon>Paxilineae</taxon>
        <taxon>Paxillaceae</taxon>
        <taxon>Paxillus</taxon>
    </lineage>
</organism>
<dbReference type="AlphaFoldDB" id="A0A0C9TQP5"/>
<gene>
    <name evidence="1" type="ORF">PAXINDRAFT_117761</name>
</gene>
<evidence type="ECO:0000313" key="1">
    <source>
        <dbReference type="EMBL" id="KIJ12808.1"/>
    </source>
</evidence>
<dbReference type="HOGENOM" id="CLU_2740755_0_0_1"/>
<evidence type="ECO:0000313" key="2">
    <source>
        <dbReference type="Proteomes" id="UP000053647"/>
    </source>
</evidence>
<dbReference type="Proteomes" id="UP000053647">
    <property type="component" value="Unassembled WGS sequence"/>
</dbReference>
<reference evidence="2" key="2">
    <citation type="submission" date="2015-01" db="EMBL/GenBank/DDBJ databases">
        <title>Evolutionary Origins and Diversification of the Mycorrhizal Mutualists.</title>
        <authorList>
            <consortium name="DOE Joint Genome Institute"/>
            <consortium name="Mycorrhizal Genomics Consortium"/>
            <person name="Kohler A."/>
            <person name="Kuo A."/>
            <person name="Nagy L.G."/>
            <person name="Floudas D."/>
            <person name="Copeland A."/>
            <person name="Barry K.W."/>
            <person name="Cichocki N."/>
            <person name="Veneault-Fourrey C."/>
            <person name="LaButti K."/>
            <person name="Lindquist E.A."/>
            <person name="Lipzen A."/>
            <person name="Lundell T."/>
            <person name="Morin E."/>
            <person name="Murat C."/>
            <person name="Riley R."/>
            <person name="Ohm R."/>
            <person name="Sun H."/>
            <person name="Tunlid A."/>
            <person name="Henrissat B."/>
            <person name="Grigoriev I.V."/>
            <person name="Hibbett D.S."/>
            <person name="Martin F."/>
        </authorList>
    </citation>
    <scope>NUCLEOTIDE SEQUENCE [LARGE SCALE GENOMIC DNA]</scope>
    <source>
        <strain evidence="2">ATCC 200175</strain>
    </source>
</reference>
<reference evidence="1 2" key="1">
    <citation type="submission" date="2014-06" db="EMBL/GenBank/DDBJ databases">
        <authorList>
            <consortium name="DOE Joint Genome Institute"/>
            <person name="Kuo A."/>
            <person name="Kohler A."/>
            <person name="Nagy L.G."/>
            <person name="Floudas D."/>
            <person name="Copeland A."/>
            <person name="Barry K.W."/>
            <person name="Cichocki N."/>
            <person name="Veneault-Fourrey C."/>
            <person name="LaButti K."/>
            <person name="Lindquist E.A."/>
            <person name="Lipzen A."/>
            <person name="Lundell T."/>
            <person name="Morin E."/>
            <person name="Murat C."/>
            <person name="Sun H."/>
            <person name="Tunlid A."/>
            <person name="Henrissat B."/>
            <person name="Grigoriev I.V."/>
            <person name="Hibbett D.S."/>
            <person name="Martin F."/>
            <person name="Nordberg H.P."/>
            <person name="Cantor M.N."/>
            <person name="Hua S.X."/>
        </authorList>
    </citation>
    <scope>NUCLEOTIDE SEQUENCE [LARGE SCALE GENOMIC DNA]</scope>
    <source>
        <strain evidence="1 2">ATCC 200175</strain>
    </source>
</reference>
<dbReference type="EMBL" id="KN819359">
    <property type="protein sequence ID" value="KIJ12808.1"/>
    <property type="molecule type" value="Genomic_DNA"/>
</dbReference>
<accession>A0A0C9TQP5</accession>
<proteinExistence type="predicted"/>